<comment type="caution">
    <text evidence="7">The sequence shown here is derived from an EMBL/GenBank/DDBJ whole genome shotgun (WGS) entry which is preliminary data.</text>
</comment>
<name>A0A9W7GBM5_9STRA</name>
<dbReference type="GO" id="GO:0004371">
    <property type="term" value="F:glycerone kinase activity"/>
    <property type="evidence" value="ECO:0007669"/>
    <property type="project" value="InterPro"/>
</dbReference>
<accession>A0A9W7GBM5</accession>
<dbReference type="FunFam" id="3.40.50.10440:FF:000001">
    <property type="entry name" value="Dihydroxyacetone kinase, DhaK subunit"/>
    <property type="match status" value="1"/>
</dbReference>
<dbReference type="InterPro" id="IPR004007">
    <property type="entry name" value="DhaL_dom"/>
</dbReference>
<dbReference type="Gene3D" id="1.25.40.340">
    <property type="match status" value="1"/>
</dbReference>
<dbReference type="Gene3D" id="3.40.50.10440">
    <property type="entry name" value="Dihydroxyacetone kinase, domain 1"/>
    <property type="match status" value="1"/>
</dbReference>
<reference evidence="8" key="1">
    <citation type="journal article" date="2023" name="Commun. Biol.">
        <title>Genome analysis of Parmales, the sister group of diatoms, reveals the evolutionary specialization of diatoms from phago-mixotrophs to photoautotrophs.</title>
        <authorList>
            <person name="Ban H."/>
            <person name="Sato S."/>
            <person name="Yoshikawa S."/>
            <person name="Yamada K."/>
            <person name="Nakamura Y."/>
            <person name="Ichinomiya M."/>
            <person name="Sato N."/>
            <person name="Blanc-Mathieu R."/>
            <person name="Endo H."/>
            <person name="Kuwata A."/>
            <person name="Ogata H."/>
        </authorList>
    </citation>
    <scope>NUCLEOTIDE SEQUENCE [LARGE SCALE GENOMIC DNA]</scope>
</reference>
<dbReference type="SUPFAM" id="SSF82549">
    <property type="entry name" value="DAK1/DegV-like"/>
    <property type="match status" value="1"/>
</dbReference>
<dbReference type="PANTHER" id="PTHR28629">
    <property type="entry name" value="TRIOKINASE/FMN CYCLASE"/>
    <property type="match status" value="1"/>
</dbReference>
<keyword evidence="2" id="KW-0547">Nucleotide-binding</keyword>
<keyword evidence="1" id="KW-0808">Transferase</keyword>
<dbReference type="Pfam" id="PF02734">
    <property type="entry name" value="Dak2"/>
    <property type="match status" value="1"/>
</dbReference>
<dbReference type="GO" id="GO:0005524">
    <property type="term" value="F:ATP binding"/>
    <property type="evidence" value="ECO:0007669"/>
    <property type="project" value="UniProtKB-KW"/>
</dbReference>
<evidence type="ECO:0000259" key="6">
    <source>
        <dbReference type="PROSITE" id="PS51481"/>
    </source>
</evidence>
<dbReference type="PROSITE" id="PS51481">
    <property type="entry name" value="DHAK"/>
    <property type="match status" value="1"/>
</dbReference>
<dbReference type="AlphaFoldDB" id="A0A9W7GBM5"/>
<evidence type="ECO:0000313" key="8">
    <source>
        <dbReference type="Proteomes" id="UP001165065"/>
    </source>
</evidence>
<gene>
    <name evidence="7" type="ORF">TrCOL_g3830</name>
</gene>
<dbReference type="InterPro" id="IPR004006">
    <property type="entry name" value="DhaK_dom"/>
</dbReference>
<proteinExistence type="predicted"/>
<evidence type="ECO:0008006" key="9">
    <source>
        <dbReference type="Google" id="ProtNLM"/>
    </source>
</evidence>
<keyword evidence="4" id="KW-0067">ATP-binding</keyword>
<dbReference type="GO" id="GO:0005829">
    <property type="term" value="C:cytosol"/>
    <property type="evidence" value="ECO:0007669"/>
    <property type="project" value="TreeGrafter"/>
</dbReference>
<protein>
    <recommendedName>
        <fullName evidence="9">Dihydroxyacetone kinase</fullName>
    </recommendedName>
</protein>
<evidence type="ECO:0000259" key="5">
    <source>
        <dbReference type="PROSITE" id="PS51480"/>
    </source>
</evidence>
<dbReference type="Pfam" id="PF02733">
    <property type="entry name" value="Dak1"/>
    <property type="match status" value="1"/>
</dbReference>
<evidence type="ECO:0000313" key="7">
    <source>
        <dbReference type="EMBL" id="GMI42792.1"/>
    </source>
</evidence>
<dbReference type="PROSITE" id="PS51480">
    <property type="entry name" value="DHAL"/>
    <property type="match status" value="1"/>
</dbReference>
<dbReference type="SMART" id="SM01120">
    <property type="entry name" value="Dak2"/>
    <property type="match status" value="1"/>
</dbReference>
<dbReference type="PANTHER" id="PTHR28629:SF4">
    <property type="entry name" value="TRIOKINASE_FMN CYCLASE"/>
    <property type="match status" value="1"/>
</dbReference>
<dbReference type="InterPro" id="IPR050861">
    <property type="entry name" value="Dihydroxyacetone_Kinase"/>
</dbReference>
<dbReference type="GO" id="GO:0019563">
    <property type="term" value="P:glycerol catabolic process"/>
    <property type="evidence" value="ECO:0007669"/>
    <property type="project" value="TreeGrafter"/>
</dbReference>
<evidence type="ECO:0000256" key="2">
    <source>
        <dbReference type="ARBA" id="ARBA00022741"/>
    </source>
</evidence>
<evidence type="ECO:0000256" key="4">
    <source>
        <dbReference type="ARBA" id="ARBA00022840"/>
    </source>
</evidence>
<dbReference type="FunFam" id="1.25.40.340:FF:000002">
    <property type="entry name" value="Dihydroxyacetone kinase, L subunit"/>
    <property type="match status" value="1"/>
</dbReference>
<feature type="domain" description="DhaL" evidence="5">
    <location>
        <begin position="400"/>
        <end position="598"/>
    </location>
</feature>
<dbReference type="Proteomes" id="UP001165065">
    <property type="component" value="Unassembled WGS sequence"/>
</dbReference>
<organism evidence="7 8">
    <name type="scientific">Triparma columacea</name>
    <dbReference type="NCBI Taxonomy" id="722753"/>
    <lineage>
        <taxon>Eukaryota</taxon>
        <taxon>Sar</taxon>
        <taxon>Stramenopiles</taxon>
        <taxon>Ochrophyta</taxon>
        <taxon>Bolidophyceae</taxon>
        <taxon>Parmales</taxon>
        <taxon>Triparmaceae</taxon>
        <taxon>Triparma</taxon>
    </lineage>
</organism>
<keyword evidence="3" id="KW-0418">Kinase</keyword>
<dbReference type="EMBL" id="BRYA01000181">
    <property type="protein sequence ID" value="GMI42792.1"/>
    <property type="molecule type" value="Genomic_DNA"/>
</dbReference>
<dbReference type="Gene3D" id="3.30.1180.20">
    <property type="entry name" value="Dihydroxyacetone kinase, domain 2"/>
    <property type="match status" value="1"/>
</dbReference>
<evidence type="ECO:0000256" key="1">
    <source>
        <dbReference type="ARBA" id="ARBA00022679"/>
    </source>
</evidence>
<sequence length="600" mass="63417">MSPPNSFINAPNECVTDSINGFLLLNPNLSTLPPPYNHIIYLPSPSSPLRVPIISGGGSGHEPSHLSWVSPGMLTSSVCGGTFASPSVNEILQSIKTSKQQTPNLDGVVMVVKNYTGDRVNFTAASEIARRDLGVITELVFVADDAAVELGRGKTGRRGVAGTVFVHKACGAVAWSGGGVNDVAEAGRIVANRIVSMGVSLTGCEVPGGGGGRDDMEGEVMFGMGIHGETGKETCKFDGDMTCGKIMRRVVKDLCEFGWDPEGRGEEVHMREVKEGDEVVVLVNNLGGTSVFEMGIVVKDTLEAFAERGVKVRRVYQGSYMTSFDMKGVSVTALVLDEEGDRIMGWLDEPTEAEEWKKGTDFGKEGKGNVRVGTVEEEKEESKKDDGKVEVNKWGDASQSIIEGFVSVLSAKIRSMEDELTAYDKIVGDGDCGITMVRGVDALTKGVEEGTVETKKGIGRFVGDAADVIGATMGGTSGGLLHILMLSMSTAITGTDGEIGWSEVASAFITGVARMDEAGGAGRNARTMLDAIYPVCDLLADGCTSWPELAGAAGEGAEGTREMKALAGRSNYVDEEKVKGTPDPGAWAVKGVMEALRDWE</sequence>
<evidence type="ECO:0000256" key="3">
    <source>
        <dbReference type="ARBA" id="ARBA00022777"/>
    </source>
</evidence>
<keyword evidence="8" id="KW-1185">Reference proteome</keyword>
<dbReference type="SUPFAM" id="SSF101473">
    <property type="entry name" value="DhaL-like"/>
    <property type="match status" value="1"/>
</dbReference>
<dbReference type="OrthoDB" id="1724672at2759"/>
<dbReference type="InterPro" id="IPR036117">
    <property type="entry name" value="DhaL_dom_sf"/>
</dbReference>
<feature type="domain" description="DhaK" evidence="6">
    <location>
        <begin position="10"/>
        <end position="356"/>
    </location>
</feature>